<dbReference type="SUPFAM" id="SSF63748">
    <property type="entry name" value="Tudor/PWWP/MBT"/>
    <property type="match status" value="2"/>
</dbReference>
<dbReference type="OMA" id="LWCMEEN"/>
<name>B4H0W5_DROPE</name>
<dbReference type="OrthoDB" id="10023235at2759"/>
<accession>B4H0W5</accession>
<reference evidence="2 3" key="1">
    <citation type="journal article" date="2007" name="Nature">
        <title>Evolution of genes and genomes on the Drosophila phylogeny.</title>
        <authorList>
            <consortium name="Drosophila 12 Genomes Consortium"/>
            <person name="Clark A.G."/>
            <person name="Eisen M.B."/>
            <person name="Smith D.R."/>
            <person name="Bergman C.M."/>
            <person name="Oliver B."/>
            <person name="Markow T.A."/>
            <person name="Kaufman T.C."/>
            <person name="Kellis M."/>
            <person name="Gelbart W."/>
            <person name="Iyer V.N."/>
            <person name="Pollard D.A."/>
            <person name="Sackton T.B."/>
            <person name="Larracuente A.M."/>
            <person name="Singh N.D."/>
            <person name="Abad J.P."/>
            <person name="Abt D.N."/>
            <person name="Adryan B."/>
            <person name="Aguade M."/>
            <person name="Akashi H."/>
            <person name="Anderson W.W."/>
            <person name="Aquadro C.F."/>
            <person name="Ardell D.H."/>
            <person name="Arguello R."/>
            <person name="Artieri C.G."/>
            <person name="Barbash D.A."/>
            <person name="Barker D."/>
            <person name="Barsanti P."/>
            <person name="Batterham P."/>
            <person name="Batzoglou S."/>
            <person name="Begun D."/>
            <person name="Bhutkar A."/>
            <person name="Blanco E."/>
            <person name="Bosak S.A."/>
            <person name="Bradley R.K."/>
            <person name="Brand A.D."/>
            <person name="Brent M.R."/>
            <person name="Brooks A.N."/>
            <person name="Brown R.H."/>
            <person name="Butlin R.K."/>
            <person name="Caggese C."/>
            <person name="Calvi B.R."/>
            <person name="Bernardo de Carvalho A."/>
            <person name="Caspi A."/>
            <person name="Castrezana S."/>
            <person name="Celniker S.E."/>
            <person name="Chang J.L."/>
            <person name="Chapple C."/>
            <person name="Chatterji S."/>
            <person name="Chinwalla A."/>
            <person name="Civetta A."/>
            <person name="Clifton S.W."/>
            <person name="Comeron J.M."/>
            <person name="Costello J.C."/>
            <person name="Coyne J.A."/>
            <person name="Daub J."/>
            <person name="David R.G."/>
            <person name="Delcher A.L."/>
            <person name="Delehaunty K."/>
            <person name="Do C.B."/>
            <person name="Ebling H."/>
            <person name="Edwards K."/>
            <person name="Eickbush T."/>
            <person name="Evans J.D."/>
            <person name="Filipski A."/>
            <person name="Findeiss S."/>
            <person name="Freyhult E."/>
            <person name="Fulton L."/>
            <person name="Fulton R."/>
            <person name="Garcia A.C."/>
            <person name="Gardiner A."/>
            <person name="Garfield D.A."/>
            <person name="Garvin B.E."/>
            <person name="Gibson G."/>
            <person name="Gilbert D."/>
            <person name="Gnerre S."/>
            <person name="Godfrey J."/>
            <person name="Good R."/>
            <person name="Gotea V."/>
            <person name="Gravely B."/>
            <person name="Greenberg A.J."/>
            <person name="Griffiths-Jones S."/>
            <person name="Gross S."/>
            <person name="Guigo R."/>
            <person name="Gustafson E.A."/>
            <person name="Haerty W."/>
            <person name="Hahn M.W."/>
            <person name="Halligan D.L."/>
            <person name="Halpern A.L."/>
            <person name="Halter G.M."/>
            <person name="Han M.V."/>
            <person name="Heger A."/>
            <person name="Hillier L."/>
            <person name="Hinrichs A.S."/>
            <person name="Holmes I."/>
            <person name="Hoskins R.A."/>
            <person name="Hubisz M.J."/>
            <person name="Hultmark D."/>
            <person name="Huntley M.A."/>
            <person name="Jaffe D.B."/>
            <person name="Jagadeeshan S."/>
            <person name="Jeck W.R."/>
            <person name="Johnson J."/>
            <person name="Jones C.D."/>
            <person name="Jordan W.C."/>
            <person name="Karpen G.H."/>
            <person name="Kataoka E."/>
            <person name="Keightley P.D."/>
            <person name="Kheradpour P."/>
            <person name="Kirkness E.F."/>
            <person name="Koerich L.B."/>
            <person name="Kristiansen K."/>
            <person name="Kudrna D."/>
            <person name="Kulathinal R.J."/>
            <person name="Kumar S."/>
            <person name="Kwok R."/>
            <person name="Lander E."/>
            <person name="Langley C.H."/>
            <person name="Lapoint R."/>
            <person name="Lazzaro B.P."/>
            <person name="Lee S.J."/>
            <person name="Levesque L."/>
            <person name="Li R."/>
            <person name="Lin C.F."/>
            <person name="Lin M.F."/>
            <person name="Lindblad-Toh K."/>
            <person name="Llopart A."/>
            <person name="Long M."/>
            <person name="Low L."/>
            <person name="Lozovsky E."/>
            <person name="Lu J."/>
            <person name="Luo M."/>
            <person name="Machado C.A."/>
            <person name="Makalowski W."/>
            <person name="Marzo M."/>
            <person name="Matsuda M."/>
            <person name="Matzkin L."/>
            <person name="McAllister B."/>
            <person name="McBride C.S."/>
            <person name="McKernan B."/>
            <person name="McKernan K."/>
            <person name="Mendez-Lago M."/>
            <person name="Minx P."/>
            <person name="Mollenhauer M.U."/>
            <person name="Montooth K."/>
            <person name="Mount S.M."/>
            <person name="Mu X."/>
            <person name="Myers E."/>
            <person name="Negre B."/>
            <person name="Newfeld S."/>
            <person name="Nielsen R."/>
            <person name="Noor M.A."/>
            <person name="O'Grady P."/>
            <person name="Pachter L."/>
            <person name="Papaceit M."/>
            <person name="Parisi M.J."/>
            <person name="Parisi M."/>
            <person name="Parts L."/>
            <person name="Pedersen J.S."/>
            <person name="Pesole G."/>
            <person name="Phillippy A.M."/>
            <person name="Ponting C.P."/>
            <person name="Pop M."/>
            <person name="Porcelli D."/>
            <person name="Powell J.R."/>
            <person name="Prohaska S."/>
            <person name="Pruitt K."/>
            <person name="Puig M."/>
            <person name="Quesneville H."/>
            <person name="Ram K.R."/>
            <person name="Rand D."/>
            <person name="Rasmussen M.D."/>
            <person name="Reed L.K."/>
            <person name="Reenan R."/>
            <person name="Reily A."/>
            <person name="Remington K.A."/>
            <person name="Rieger T.T."/>
            <person name="Ritchie M.G."/>
            <person name="Robin C."/>
            <person name="Rogers Y.H."/>
            <person name="Rohde C."/>
            <person name="Rozas J."/>
            <person name="Rubenfield M.J."/>
            <person name="Ruiz A."/>
            <person name="Russo S."/>
            <person name="Salzberg S.L."/>
            <person name="Sanchez-Gracia A."/>
            <person name="Saranga D.J."/>
            <person name="Sato H."/>
            <person name="Schaeffer S.W."/>
            <person name="Schatz M.C."/>
            <person name="Schlenke T."/>
            <person name="Schwartz R."/>
            <person name="Segarra C."/>
            <person name="Singh R.S."/>
            <person name="Sirot L."/>
            <person name="Sirota M."/>
            <person name="Sisneros N.B."/>
            <person name="Smith C.D."/>
            <person name="Smith T.F."/>
            <person name="Spieth J."/>
            <person name="Stage D.E."/>
            <person name="Stark A."/>
            <person name="Stephan W."/>
            <person name="Strausberg R.L."/>
            <person name="Strempel S."/>
            <person name="Sturgill D."/>
            <person name="Sutton G."/>
            <person name="Sutton G.G."/>
            <person name="Tao W."/>
            <person name="Teichmann S."/>
            <person name="Tobari Y.N."/>
            <person name="Tomimura Y."/>
            <person name="Tsolas J.M."/>
            <person name="Valente V.L."/>
            <person name="Venter E."/>
            <person name="Venter J.C."/>
            <person name="Vicario S."/>
            <person name="Vieira F.G."/>
            <person name="Vilella A.J."/>
            <person name="Villasante A."/>
            <person name="Walenz B."/>
            <person name="Wang J."/>
            <person name="Wasserman M."/>
            <person name="Watts T."/>
            <person name="Wilson D."/>
            <person name="Wilson R.K."/>
            <person name="Wing R.A."/>
            <person name="Wolfner M.F."/>
            <person name="Wong A."/>
            <person name="Wong G.K."/>
            <person name="Wu C.I."/>
            <person name="Wu G."/>
            <person name="Yamamoto D."/>
            <person name="Yang H.P."/>
            <person name="Yang S.P."/>
            <person name="Yorke J.A."/>
            <person name="Yoshida K."/>
            <person name="Zdobnov E."/>
            <person name="Zhang P."/>
            <person name="Zhang Y."/>
            <person name="Zimin A.V."/>
            <person name="Baldwin J."/>
            <person name="Abdouelleil A."/>
            <person name="Abdulkadir J."/>
            <person name="Abebe A."/>
            <person name="Abera B."/>
            <person name="Abreu J."/>
            <person name="Acer S.C."/>
            <person name="Aftuck L."/>
            <person name="Alexander A."/>
            <person name="An P."/>
            <person name="Anderson E."/>
            <person name="Anderson S."/>
            <person name="Arachi H."/>
            <person name="Azer M."/>
            <person name="Bachantsang P."/>
            <person name="Barry A."/>
            <person name="Bayul T."/>
            <person name="Berlin A."/>
            <person name="Bessette D."/>
            <person name="Bloom T."/>
            <person name="Blye J."/>
            <person name="Boguslavskiy L."/>
            <person name="Bonnet C."/>
            <person name="Boukhgalter B."/>
            <person name="Bourzgui I."/>
            <person name="Brown A."/>
            <person name="Cahill P."/>
            <person name="Channer S."/>
            <person name="Cheshatsang Y."/>
            <person name="Chuda L."/>
            <person name="Citroen M."/>
            <person name="Collymore A."/>
            <person name="Cooke P."/>
            <person name="Costello M."/>
            <person name="D'Aco K."/>
            <person name="Daza R."/>
            <person name="De Haan G."/>
            <person name="DeGray S."/>
            <person name="DeMaso C."/>
            <person name="Dhargay N."/>
            <person name="Dooley K."/>
            <person name="Dooley E."/>
            <person name="Doricent M."/>
            <person name="Dorje P."/>
            <person name="Dorjee K."/>
            <person name="Dupes A."/>
            <person name="Elong R."/>
            <person name="Falk J."/>
            <person name="Farina A."/>
            <person name="Faro S."/>
            <person name="Ferguson D."/>
            <person name="Fisher S."/>
            <person name="Foley C.D."/>
            <person name="Franke A."/>
            <person name="Friedrich D."/>
            <person name="Gadbois L."/>
            <person name="Gearin G."/>
            <person name="Gearin C.R."/>
            <person name="Giannoukos G."/>
            <person name="Goode T."/>
            <person name="Graham J."/>
            <person name="Grandbois E."/>
            <person name="Grewal S."/>
            <person name="Gyaltsen K."/>
            <person name="Hafez N."/>
            <person name="Hagos B."/>
            <person name="Hall J."/>
            <person name="Henson C."/>
            <person name="Hollinger A."/>
            <person name="Honan T."/>
            <person name="Huard M.D."/>
            <person name="Hughes L."/>
            <person name="Hurhula B."/>
            <person name="Husby M.E."/>
            <person name="Kamat A."/>
            <person name="Kanga B."/>
            <person name="Kashin S."/>
            <person name="Khazanovich D."/>
            <person name="Kisner P."/>
            <person name="Lance K."/>
            <person name="Lara M."/>
            <person name="Lee W."/>
            <person name="Lennon N."/>
            <person name="Letendre F."/>
            <person name="LeVine R."/>
            <person name="Lipovsky A."/>
            <person name="Liu X."/>
            <person name="Liu J."/>
            <person name="Liu S."/>
            <person name="Lokyitsang T."/>
            <person name="Lokyitsang Y."/>
            <person name="Lubonja R."/>
            <person name="Lui A."/>
            <person name="MacDonald P."/>
            <person name="Magnisalis V."/>
            <person name="Maru K."/>
            <person name="Matthews C."/>
            <person name="McCusker W."/>
            <person name="McDonough S."/>
            <person name="Mehta T."/>
            <person name="Meldrim J."/>
            <person name="Meneus L."/>
            <person name="Mihai O."/>
            <person name="Mihalev A."/>
            <person name="Mihova T."/>
            <person name="Mittelman R."/>
            <person name="Mlenga V."/>
            <person name="Montmayeur A."/>
            <person name="Mulrain L."/>
            <person name="Navidi A."/>
            <person name="Naylor J."/>
            <person name="Negash T."/>
            <person name="Nguyen T."/>
            <person name="Nguyen N."/>
            <person name="Nicol R."/>
            <person name="Norbu C."/>
            <person name="Norbu N."/>
            <person name="Novod N."/>
            <person name="O'Neill B."/>
            <person name="Osman S."/>
            <person name="Markiewicz E."/>
            <person name="Oyono O.L."/>
            <person name="Patti C."/>
            <person name="Phunkhang P."/>
            <person name="Pierre F."/>
            <person name="Priest M."/>
            <person name="Raghuraman S."/>
            <person name="Rege F."/>
            <person name="Reyes R."/>
            <person name="Rise C."/>
            <person name="Rogov P."/>
            <person name="Ross K."/>
            <person name="Ryan E."/>
            <person name="Settipalli S."/>
            <person name="Shea T."/>
            <person name="Sherpa N."/>
            <person name="Shi L."/>
            <person name="Shih D."/>
            <person name="Sparrow T."/>
            <person name="Spaulding J."/>
            <person name="Stalker J."/>
            <person name="Stange-Thomann N."/>
            <person name="Stavropoulos S."/>
            <person name="Stone C."/>
            <person name="Strader C."/>
            <person name="Tesfaye S."/>
            <person name="Thomson T."/>
            <person name="Thoulutsang Y."/>
            <person name="Thoulutsang D."/>
            <person name="Topham K."/>
            <person name="Topping I."/>
            <person name="Tsamla T."/>
            <person name="Vassiliev H."/>
            <person name="Vo A."/>
            <person name="Wangchuk T."/>
            <person name="Wangdi T."/>
            <person name="Weiand M."/>
            <person name="Wilkinson J."/>
            <person name="Wilson A."/>
            <person name="Yadav S."/>
            <person name="Young G."/>
            <person name="Yu Q."/>
            <person name="Zembek L."/>
            <person name="Zhong D."/>
            <person name="Zimmer A."/>
            <person name="Zwirko Z."/>
            <person name="Jaffe D.B."/>
            <person name="Alvarez P."/>
            <person name="Brockman W."/>
            <person name="Butler J."/>
            <person name="Chin C."/>
            <person name="Gnerre S."/>
            <person name="Grabherr M."/>
            <person name="Kleber M."/>
            <person name="Mauceli E."/>
            <person name="MacCallum I."/>
        </authorList>
    </citation>
    <scope>NUCLEOTIDE SEQUENCE [LARGE SCALE GENOMIC DNA]</scope>
    <source>
        <strain evidence="3">MSH-3 / Tucson 14011-0111.49</strain>
    </source>
</reference>
<proteinExistence type="predicted"/>
<keyword evidence="3" id="KW-1185">Reference proteome</keyword>
<dbReference type="STRING" id="7234.B4H0W5"/>
<protein>
    <submittedName>
        <fullName evidence="2">GL15862</fullName>
    </submittedName>
</protein>
<dbReference type="Pfam" id="PF00567">
    <property type="entry name" value="TUDOR"/>
    <property type="match status" value="2"/>
</dbReference>
<organism evidence="3">
    <name type="scientific">Drosophila persimilis</name>
    <name type="common">Fruit fly</name>
    <dbReference type="NCBI Taxonomy" id="7234"/>
    <lineage>
        <taxon>Eukaryota</taxon>
        <taxon>Metazoa</taxon>
        <taxon>Ecdysozoa</taxon>
        <taxon>Arthropoda</taxon>
        <taxon>Hexapoda</taxon>
        <taxon>Insecta</taxon>
        <taxon>Pterygota</taxon>
        <taxon>Neoptera</taxon>
        <taxon>Endopterygota</taxon>
        <taxon>Diptera</taxon>
        <taxon>Brachycera</taxon>
        <taxon>Muscomorpha</taxon>
        <taxon>Ephydroidea</taxon>
        <taxon>Drosophilidae</taxon>
        <taxon>Drosophila</taxon>
        <taxon>Sophophora</taxon>
    </lineage>
</organism>
<dbReference type="PANTHER" id="PTHR16442:SF1">
    <property type="entry name" value="RING FINGER PROTEIN 17"/>
    <property type="match status" value="1"/>
</dbReference>
<evidence type="ECO:0000313" key="3">
    <source>
        <dbReference type="Proteomes" id="UP000008744"/>
    </source>
</evidence>
<sequence>MHPEFIVVPIVDATSYKYGSLLAIGDVEKRYRSVKFEHNLDRHGAYVLERQYEEETLTKPLIQELRFGRKLFKNTDVDDVDEDDNECIDMSGYEKCVVCNGYTSTVCKICDMPFCDAYCWGIVSQQHDSKCGSGQKVDINDEDFRQLIPKSGLPSKNSMVTITAFERSNIVYVRPADFLSELAYYRVLAEIRKHDKDVPKLDQLPVCGQMVLYKFEGQVVRAMVLNVDNPKDICVVSVDFGSVEYTDPGNLYQCSSYLSDLPRYAVPVKLRGVPRRALTPTLRDVMYAMQGSSATFELRYHKHEYDHKNKMQTAVLWCMEENRSINSLLRKVITPVEPAFHEPGFNEDFLPHVAEKPGKNIDLIVTDNSFLKYGIIYCTPAKLAVEITKMQQAFQDYGENIAKADTYAAPKGQLCVAKYMGKWCRGVSMELVGDGYPSILFLDYGNIVPIHVTDIRAYPQQLTYPVLTTEYVLMGVPEILTDAEVKRLENRFALGAIVTCDEIVKNEENNYSLRFDDLQEHL</sequence>
<evidence type="ECO:0000313" key="2">
    <source>
        <dbReference type="EMBL" id="EDW29881.1"/>
    </source>
</evidence>
<gene>
    <name evidence="2" type="primary">Dper\GL15862</name>
    <name evidence="2" type="ORF">Dper_GL15862</name>
</gene>
<dbReference type="eggNOG" id="KOG2039">
    <property type="taxonomic scope" value="Eukaryota"/>
</dbReference>
<dbReference type="AlphaFoldDB" id="B4H0W5"/>
<dbReference type="Gene3D" id="2.30.30.140">
    <property type="match status" value="2"/>
</dbReference>
<dbReference type="PANTHER" id="PTHR16442">
    <property type="entry name" value="RING FINGER PROTEIN 17"/>
    <property type="match status" value="1"/>
</dbReference>
<dbReference type="Proteomes" id="UP000008744">
    <property type="component" value="Unassembled WGS sequence"/>
</dbReference>
<dbReference type="InterPro" id="IPR002999">
    <property type="entry name" value="Tudor"/>
</dbReference>
<dbReference type="HOGENOM" id="CLU_026119_0_0_1"/>
<dbReference type="PhylomeDB" id="B4H0W5"/>
<dbReference type="EMBL" id="CH479201">
    <property type="protein sequence ID" value="EDW29881.1"/>
    <property type="molecule type" value="Genomic_DNA"/>
</dbReference>
<evidence type="ECO:0000259" key="1">
    <source>
        <dbReference type="Pfam" id="PF00567"/>
    </source>
</evidence>
<feature type="domain" description="Tudor" evidence="1">
    <location>
        <begin position="356"/>
        <end position="473"/>
    </location>
</feature>
<feature type="domain" description="Tudor" evidence="1">
    <location>
        <begin position="155"/>
        <end position="272"/>
    </location>
</feature>